<comment type="caution">
    <text evidence="2">The sequence shown here is derived from an EMBL/GenBank/DDBJ whole genome shotgun (WGS) entry which is preliminary data.</text>
</comment>
<evidence type="ECO:0000256" key="1">
    <source>
        <dbReference type="SAM" id="Phobius"/>
    </source>
</evidence>
<proteinExistence type="predicted"/>
<keyword evidence="3" id="KW-1185">Reference proteome</keyword>
<keyword evidence="1" id="KW-1133">Transmembrane helix</keyword>
<keyword evidence="1" id="KW-0472">Membrane</keyword>
<organism evidence="2 3">
    <name type="scientific">Acanthoscelides obtectus</name>
    <name type="common">Bean weevil</name>
    <name type="synonym">Bruchus obtectus</name>
    <dbReference type="NCBI Taxonomy" id="200917"/>
    <lineage>
        <taxon>Eukaryota</taxon>
        <taxon>Metazoa</taxon>
        <taxon>Ecdysozoa</taxon>
        <taxon>Arthropoda</taxon>
        <taxon>Hexapoda</taxon>
        <taxon>Insecta</taxon>
        <taxon>Pterygota</taxon>
        <taxon>Neoptera</taxon>
        <taxon>Endopterygota</taxon>
        <taxon>Coleoptera</taxon>
        <taxon>Polyphaga</taxon>
        <taxon>Cucujiformia</taxon>
        <taxon>Chrysomeloidea</taxon>
        <taxon>Chrysomelidae</taxon>
        <taxon>Bruchinae</taxon>
        <taxon>Bruchini</taxon>
        <taxon>Acanthoscelides</taxon>
    </lineage>
</organism>
<protein>
    <submittedName>
        <fullName evidence="2">Uncharacterized protein</fullName>
    </submittedName>
</protein>
<gene>
    <name evidence="2" type="ORF">ACAOBT_LOCUS10461</name>
</gene>
<keyword evidence="1" id="KW-0812">Transmembrane</keyword>
<reference evidence="2" key="1">
    <citation type="submission" date="2022-03" db="EMBL/GenBank/DDBJ databases">
        <authorList>
            <person name="Sayadi A."/>
        </authorList>
    </citation>
    <scope>NUCLEOTIDE SEQUENCE</scope>
</reference>
<name>A0A9P0P7E2_ACAOB</name>
<feature type="transmembrane region" description="Helical" evidence="1">
    <location>
        <begin position="39"/>
        <end position="60"/>
    </location>
</feature>
<dbReference type="AlphaFoldDB" id="A0A9P0P7E2"/>
<sequence length="69" mass="8160">MSIYYVSVGIMLTERYSALYRAISIPLLRRVTRKCPRTALAFSRLGAMLLFYYLFLHFGIRNRQNGVFY</sequence>
<dbReference type="EMBL" id="CAKOFQ010006807">
    <property type="protein sequence ID" value="CAH1973273.1"/>
    <property type="molecule type" value="Genomic_DNA"/>
</dbReference>
<accession>A0A9P0P7E2</accession>
<evidence type="ECO:0000313" key="2">
    <source>
        <dbReference type="EMBL" id="CAH1973273.1"/>
    </source>
</evidence>
<evidence type="ECO:0000313" key="3">
    <source>
        <dbReference type="Proteomes" id="UP001152888"/>
    </source>
</evidence>
<dbReference type="Proteomes" id="UP001152888">
    <property type="component" value="Unassembled WGS sequence"/>
</dbReference>